<reference evidence="2 3" key="1">
    <citation type="journal article" date="2024" name="J Genomics">
        <title>Draft genome sequencing and assembly of Favolaschia claudopus CIRM-BRFM 2984 isolated from oak limbs.</title>
        <authorList>
            <person name="Navarro D."/>
            <person name="Drula E."/>
            <person name="Chaduli D."/>
            <person name="Cazenave R."/>
            <person name="Ahrendt S."/>
            <person name="Wang J."/>
            <person name="Lipzen A."/>
            <person name="Daum C."/>
            <person name="Barry K."/>
            <person name="Grigoriev I.V."/>
            <person name="Favel A."/>
            <person name="Rosso M.N."/>
            <person name="Martin F."/>
        </authorList>
    </citation>
    <scope>NUCLEOTIDE SEQUENCE [LARGE SCALE GENOMIC DNA]</scope>
    <source>
        <strain evidence="2 3">CIRM-BRFM 2984</strain>
    </source>
</reference>
<dbReference type="Proteomes" id="UP001362999">
    <property type="component" value="Unassembled WGS sequence"/>
</dbReference>
<dbReference type="EMBL" id="JAWWNJ010000012">
    <property type="protein sequence ID" value="KAK7043379.1"/>
    <property type="molecule type" value="Genomic_DNA"/>
</dbReference>
<sequence>MSMTNFSHSMSYLSVLSSRITYLLSPFPPPPPPYFLPCYFYPRHSNLNPLSSRHKRHTYMHTYGSSFLPDLYPYPALSIASPRSAFPSLHPAASVPRSLSVKDPSAPVPRVSPATHAPDPRRIYIHPNATPPSPHYSLTPLTAPHILRVARLDVPFDNSPASPSRYATSPTHANRPQSIRMGAELKPHVRRLTWCWCHARRRRRLAGKGQASCGGGRGMRYGVDVTSRGDG</sequence>
<evidence type="ECO:0000313" key="2">
    <source>
        <dbReference type="EMBL" id="KAK7043379.1"/>
    </source>
</evidence>
<accession>A0AAW0CZN5</accession>
<evidence type="ECO:0000256" key="1">
    <source>
        <dbReference type="SAM" id="MobiDB-lite"/>
    </source>
</evidence>
<organism evidence="2 3">
    <name type="scientific">Favolaschia claudopus</name>
    <dbReference type="NCBI Taxonomy" id="2862362"/>
    <lineage>
        <taxon>Eukaryota</taxon>
        <taxon>Fungi</taxon>
        <taxon>Dikarya</taxon>
        <taxon>Basidiomycota</taxon>
        <taxon>Agaricomycotina</taxon>
        <taxon>Agaricomycetes</taxon>
        <taxon>Agaricomycetidae</taxon>
        <taxon>Agaricales</taxon>
        <taxon>Marasmiineae</taxon>
        <taxon>Mycenaceae</taxon>
        <taxon>Favolaschia</taxon>
    </lineage>
</organism>
<keyword evidence="3" id="KW-1185">Reference proteome</keyword>
<feature type="region of interest" description="Disordered" evidence="1">
    <location>
        <begin position="99"/>
        <end position="122"/>
    </location>
</feature>
<proteinExistence type="predicted"/>
<name>A0AAW0CZN5_9AGAR</name>
<comment type="caution">
    <text evidence="2">The sequence shown here is derived from an EMBL/GenBank/DDBJ whole genome shotgun (WGS) entry which is preliminary data.</text>
</comment>
<dbReference type="AlphaFoldDB" id="A0AAW0CZN5"/>
<protein>
    <submittedName>
        <fullName evidence="2">Uncharacterized protein</fullName>
    </submittedName>
</protein>
<gene>
    <name evidence="2" type="ORF">R3P38DRAFT_241435</name>
</gene>
<evidence type="ECO:0000313" key="3">
    <source>
        <dbReference type="Proteomes" id="UP001362999"/>
    </source>
</evidence>